<dbReference type="SMR" id="A2E6R1"/>
<dbReference type="GO" id="GO:0046872">
    <property type="term" value="F:metal ion binding"/>
    <property type="evidence" value="ECO:0007669"/>
    <property type="project" value="UniProtKB-KW"/>
</dbReference>
<keyword evidence="3" id="KW-0479">Metal-binding</keyword>
<keyword evidence="10" id="KW-1185">Reference proteome</keyword>
<evidence type="ECO:0000256" key="6">
    <source>
        <dbReference type="ARBA" id="ARBA00023157"/>
    </source>
</evidence>
<evidence type="ECO:0000256" key="5">
    <source>
        <dbReference type="ARBA" id="ARBA00022801"/>
    </source>
</evidence>
<evidence type="ECO:0000256" key="4">
    <source>
        <dbReference type="ARBA" id="ARBA00022759"/>
    </source>
</evidence>
<keyword evidence="6" id="KW-1015">Disulfide bond</keyword>
<dbReference type="OMA" id="WADSLIQ"/>
<gene>
    <name evidence="9" type="ORF">TVAG_158820</name>
</gene>
<organism evidence="9 10">
    <name type="scientific">Trichomonas vaginalis (strain ATCC PRA-98 / G3)</name>
    <dbReference type="NCBI Taxonomy" id="412133"/>
    <lineage>
        <taxon>Eukaryota</taxon>
        <taxon>Metamonada</taxon>
        <taxon>Parabasalia</taxon>
        <taxon>Trichomonadida</taxon>
        <taxon>Trichomonadidae</taxon>
        <taxon>Trichomonas</taxon>
    </lineage>
</organism>
<dbReference type="GO" id="GO:0006308">
    <property type="term" value="P:DNA catabolic process"/>
    <property type="evidence" value="ECO:0007669"/>
    <property type="project" value="InterPro"/>
</dbReference>
<dbReference type="Proteomes" id="UP000001542">
    <property type="component" value="Unassembled WGS sequence"/>
</dbReference>
<dbReference type="InterPro" id="IPR003154">
    <property type="entry name" value="S1/P1nuclease"/>
</dbReference>
<reference evidence="9" key="2">
    <citation type="journal article" date="2007" name="Science">
        <title>Draft genome sequence of the sexually transmitted pathogen Trichomonas vaginalis.</title>
        <authorList>
            <person name="Carlton J.M."/>
            <person name="Hirt R.P."/>
            <person name="Silva J.C."/>
            <person name="Delcher A.L."/>
            <person name="Schatz M."/>
            <person name="Zhao Q."/>
            <person name="Wortman J.R."/>
            <person name="Bidwell S.L."/>
            <person name="Alsmark U.C.M."/>
            <person name="Besteiro S."/>
            <person name="Sicheritz-Ponten T."/>
            <person name="Noel C.J."/>
            <person name="Dacks J.B."/>
            <person name="Foster P.G."/>
            <person name="Simillion C."/>
            <person name="Van de Peer Y."/>
            <person name="Miranda-Saavedra D."/>
            <person name="Barton G.J."/>
            <person name="Westrop G.D."/>
            <person name="Mueller S."/>
            <person name="Dessi D."/>
            <person name="Fiori P.L."/>
            <person name="Ren Q."/>
            <person name="Paulsen I."/>
            <person name="Zhang H."/>
            <person name="Bastida-Corcuera F.D."/>
            <person name="Simoes-Barbosa A."/>
            <person name="Brown M.T."/>
            <person name="Hayes R.D."/>
            <person name="Mukherjee M."/>
            <person name="Okumura C.Y."/>
            <person name="Schneider R."/>
            <person name="Smith A.J."/>
            <person name="Vanacova S."/>
            <person name="Villalvazo M."/>
            <person name="Haas B.J."/>
            <person name="Pertea M."/>
            <person name="Feldblyum T.V."/>
            <person name="Utterback T.R."/>
            <person name="Shu C.L."/>
            <person name="Osoegawa K."/>
            <person name="de Jong P.J."/>
            <person name="Hrdy I."/>
            <person name="Horvathova L."/>
            <person name="Zubacova Z."/>
            <person name="Dolezal P."/>
            <person name="Malik S.B."/>
            <person name="Logsdon J.M. Jr."/>
            <person name="Henze K."/>
            <person name="Gupta A."/>
            <person name="Wang C.C."/>
            <person name="Dunne R.L."/>
            <person name="Upcroft J.A."/>
            <person name="Upcroft P."/>
            <person name="White O."/>
            <person name="Salzberg S.L."/>
            <person name="Tang P."/>
            <person name="Chiu C.-H."/>
            <person name="Lee Y.-S."/>
            <person name="Embley T.M."/>
            <person name="Coombs G.H."/>
            <person name="Mottram J.C."/>
            <person name="Tachezy J."/>
            <person name="Fraser-Liggett C.M."/>
            <person name="Johnson P.J."/>
        </authorList>
    </citation>
    <scope>NUCLEOTIDE SEQUENCE [LARGE SCALE GENOMIC DNA]</scope>
    <source>
        <strain evidence="9">G3</strain>
    </source>
</reference>
<keyword evidence="8" id="KW-1133">Transmembrane helix</keyword>
<dbReference type="SUPFAM" id="SSF48537">
    <property type="entry name" value="Phospholipase C/P1 nuclease"/>
    <property type="match status" value="1"/>
</dbReference>
<proteinExistence type="inferred from homology"/>
<dbReference type="VEuPathDB" id="TrichDB:TVAGG3_0779380"/>
<dbReference type="GO" id="GO:0003676">
    <property type="term" value="F:nucleic acid binding"/>
    <property type="evidence" value="ECO:0007669"/>
    <property type="project" value="InterPro"/>
</dbReference>
<dbReference type="VEuPathDB" id="TrichDB:TVAG_158820"/>
<dbReference type="GO" id="GO:0016788">
    <property type="term" value="F:hydrolase activity, acting on ester bonds"/>
    <property type="evidence" value="ECO:0007669"/>
    <property type="project" value="InterPro"/>
</dbReference>
<keyword evidence="8" id="KW-0812">Transmembrane</keyword>
<evidence type="ECO:0000313" key="10">
    <source>
        <dbReference type="Proteomes" id="UP000001542"/>
    </source>
</evidence>
<keyword evidence="5" id="KW-0378">Hydrolase</keyword>
<keyword evidence="7" id="KW-0325">Glycoprotein</keyword>
<keyword evidence="8" id="KW-0472">Membrane</keyword>
<evidence type="ECO:0000256" key="2">
    <source>
        <dbReference type="ARBA" id="ARBA00022722"/>
    </source>
</evidence>
<reference evidence="9" key="1">
    <citation type="submission" date="2006-10" db="EMBL/GenBank/DDBJ databases">
        <authorList>
            <person name="Amadeo P."/>
            <person name="Zhao Q."/>
            <person name="Wortman J."/>
            <person name="Fraser-Liggett C."/>
            <person name="Carlton J."/>
        </authorList>
    </citation>
    <scope>NUCLEOTIDE SEQUENCE</scope>
    <source>
        <strain evidence="9">G3</strain>
    </source>
</reference>
<dbReference type="FunFam" id="1.10.575.10:FF:000003">
    <property type="entry name" value="Single strand-specific nuclease, putative"/>
    <property type="match status" value="1"/>
</dbReference>
<dbReference type="PANTHER" id="PTHR33146:SF10">
    <property type="entry name" value="STRAND-SPECIFIC NUCLEASE, PUTATIVE-RELATED"/>
    <property type="match status" value="1"/>
</dbReference>
<dbReference type="InterPro" id="IPR008947">
    <property type="entry name" value="PLipase_C/P1_nuclease_dom_sf"/>
</dbReference>
<evidence type="ECO:0000256" key="1">
    <source>
        <dbReference type="ARBA" id="ARBA00009547"/>
    </source>
</evidence>
<evidence type="ECO:0000256" key="7">
    <source>
        <dbReference type="ARBA" id="ARBA00023180"/>
    </source>
</evidence>
<dbReference type="AlphaFoldDB" id="A2E6R1"/>
<evidence type="ECO:0000256" key="8">
    <source>
        <dbReference type="SAM" id="Phobius"/>
    </source>
</evidence>
<comment type="similarity">
    <text evidence="1">Belongs to the nuclease type I family.</text>
</comment>
<evidence type="ECO:0000256" key="3">
    <source>
        <dbReference type="ARBA" id="ARBA00022723"/>
    </source>
</evidence>
<protein>
    <submittedName>
        <fullName evidence="9">Uncharacterized protein</fullName>
    </submittedName>
</protein>
<dbReference type="EMBL" id="DS113315">
    <property type="protein sequence ID" value="EAY11655.1"/>
    <property type="molecule type" value="Genomic_DNA"/>
</dbReference>
<keyword evidence="4" id="KW-0255">Endonuclease</keyword>
<name>A2E6R1_TRIV3</name>
<feature type="transmembrane region" description="Helical" evidence="8">
    <location>
        <begin position="290"/>
        <end position="313"/>
    </location>
</feature>
<dbReference type="KEGG" id="tva:4769609"/>
<dbReference type="Pfam" id="PF02265">
    <property type="entry name" value="S1-P1_nuclease"/>
    <property type="match status" value="1"/>
</dbReference>
<dbReference type="RefSeq" id="XP_001323878.1">
    <property type="nucleotide sequence ID" value="XM_001323843.1"/>
</dbReference>
<dbReference type="InParanoid" id="A2E6R1"/>
<dbReference type="Gene3D" id="1.10.575.10">
    <property type="entry name" value="P1 Nuclease"/>
    <property type="match status" value="1"/>
</dbReference>
<evidence type="ECO:0000313" key="9">
    <source>
        <dbReference type="EMBL" id="EAY11655.1"/>
    </source>
</evidence>
<dbReference type="GO" id="GO:0004519">
    <property type="term" value="F:endonuclease activity"/>
    <property type="evidence" value="ECO:0000318"/>
    <property type="project" value="GO_Central"/>
</dbReference>
<dbReference type="OrthoDB" id="441446at2759"/>
<dbReference type="CDD" id="cd11010">
    <property type="entry name" value="S1-P1_nuclease"/>
    <property type="match status" value="1"/>
</dbReference>
<dbReference type="PANTHER" id="PTHR33146">
    <property type="entry name" value="ENDONUCLEASE 4"/>
    <property type="match status" value="1"/>
</dbReference>
<keyword evidence="2" id="KW-0540">Nuclease</keyword>
<accession>A2E6R1</accession>
<sequence length="330" mass="37777">MFFLFQGLTQSWWGHSHTIIAHISQNQLTHKQISNINRILSSSGFETTDIEKISSWPDDLIEYNLKSMAEWHYADKPYVPYEDFNFIKPPPTYNVTTYINDAWETLHDPTTTDLWAWAFHIRNLIHYVGDIHTPHHNIARFTVYHQNGDMGGNLYRLNCTWGDACKNIHFLWDSCALAFPIADITNPIYASDLAKNSSLIEEEFPMSSFENMTSVDPRAWSLESYAIASTLGYALPSYSEPSQDYLYNARQAGKRRIAMAGYRLGYMLKELSESGLIPEPSRYKTGKREIAVWSCNGLLLIGIIVYVVAILTYTPKLDPTPLITIQDEAK</sequence>